<dbReference type="SUPFAM" id="SSF52467">
    <property type="entry name" value="DHS-like NAD/FAD-binding domain"/>
    <property type="match status" value="1"/>
</dbReference>
<dbReference type="Gene3D" id="3.40.50.620">
    <property type="entry name" value="HUPs"/>
    <property type="match status" value="1"/>
</dbReference>
<dbReference type="FunFam" id="3.40.50.1220:FF:000001">
    <property type="entry name" value="Electron transfer flavoprotein, alpha subunit"/>
    <property type="match status" value="1"/>
</dbReference>
<sequence length="314" mass="32547">MAILAIADVLDDTLLPSTFNTVTAASEIASHAGAEVHLLLVGDRFDASAKFASRLPVGKVLTATSSSLADRNPEGVAKTVLALARNGYTHILFSASSFGKSVAPRIAAKLDVAQFSDITAIKGQSLFERPTYAGNVIATVEALDAVKVITVRSTAFTAAQAGESAAPIGMCDAETDGRYARVTERQHEVSDRPDLASAKIIVSGGRGLGSKESYDRILTPLADKLGAALGASRAAVDAGFAPNDRQVGQTGKVVAPDVYIAIGLSGAIQHLAGMRESKIIVAVNSDPDAPIFGVADYGLVADLFTAVPQWIEAQ</sequence>
<dbReference type="CDD" id="cd01715">
    <property type="entry name" value="ETF_alpha"/>
    <property type="match status" value="1"/>
</dbReference>
<dbReference type="InterPro" id="IPR014731">
    <property type="entry name" value="ETF_asu_C"/>
</dbReference>
<comment type="cofactor">
    <cofactor evidence="8">
        <name>FAD</name>
        <dbReference type="ChEBI" id="CHEBI:57692"/>
    </cofactor>
    <text evidence="8">Binds 1 FAD per dimer.</text>
</comment>
<dbReference type="Pfam" id="PF00766">
    <property type="entry name" value="ETF_alpha"/>
    <property type="match status" value="1"/>
</dbReference>
<comment type="function">
    <text evidence="5">The electron transfer flavoprotein serves as a specific electron acceptor for other dehydrogenases. It transfers the electrons to the main respiratory chain via ETF-ubiquinone oxidoreductase (ETF dehydrogenase).</text>
</comment>
<keyword evidence="4" id="KW-0813">Transport</keyword>
<dbReference type="Pfam" id="PF01012">
    <property type="entry name" value="ETF"/>
    <property type="match status" value="1"/>
</dbReference>
<dbReference type="Gene3D" id="3.40.50.1220">
    <property type="entry name" value="TPP-binding domain"/>
    <property type="match status" value="1"/>
</dbReference>
<dbReference type="SMART" id="SM00893">
    <property type="entry name" value="ETF"/>
    <property type="match status" value="1"/>
</dbReference>
<dbReference type="PIRSF" id="PIRSF000089">
    <property type="entry name" value="Electra_flavoP_a"/>
    <property type="match status" value="1"/>
</dbReference>
<reference evidence="10 11" key="1">
    <citation type="submission" date="2016-11" db="EMBL/GenBank/DDBJ databases">
        <authorList>
            <person name="Jaros S."/>
            <person name="Januszkiewicz K."/>
            <person name="Wedrychowicz H."/>
        </authorList>
    </citation>
    <scope>NUCLEOTIDE SEQUENCE [LARGE SCALE GENOMIC DNA]</scope>
    <source>
        <strain evidence="10 11">GAS95</strain>
    </source>
</reference>
<dbReference type="InterPro" id="IPR014729">
    <property type="entry name" value="Rossmann-like_a/b/a_fold"/>
</dbReference>
<accession>A0A1N6I7P4</accession>
<evidence type="ECO:0000256" key="8">
    <source>
        <dbReference type="PIRSR" id="PIRSR000089-1"/>
    </source>
</evidence>
<dbReference type="InterPro" id="IPR001308">
    <property type="entry name" value="ETF_a/FixB"/>
</dbReference>
<dbReference type="RefSeq" id="WP_074295419.1">
    <property type="nucleotide sequence ID" value="NZ_FSRU01000001.1"/>
</dbReference>
<feature type="binding site" evidence="8">
    <location>
        <position position="284"/>
    </location>
    <ligand>
        <name>FAD</name>
        <dbReference type="ChEBI" id="CHEBI:57692"/>
    </ligand>
</feature>
<dbReference type="EMBL" id="FSRU01000001">
    <property type="protein sequence ID" value="SIO28034.1"/>
    <property type="molecule type" value="Genomic_DNA"/>
</dbReference>
<gene>
    <name evidence="10" type="ORF">SAMN05444165_1895</name>
</gene>
<dbReference type="GO" id="GO:0009055">
    <property type="term" value="F:electron transfer activity"/>
    <property type="evidence" value="ECO:0007669"/>
    <property type="project" value="InterPro"/>
</dbReference>
<feature type="binding site" evidence="8">
    <location>
        <begin position="232"/>
        <end position="233"/>
    </location>
    <ligand>
        <name>FAD</name>
        <dbReference type="ChEBI" id="CHEBI:57692"/>
    </ligand>
</feature>
<evidence type="ECO:0000259" key="9">
    <source>
        <dbReference type="SMART" id="SM00893"/>
    </source>
</evidence>
<evidence type="ECO:0000313" key="10">
    <source>
        <dbReference type="EMBL" id="SIO28034.1"/>
    </source>
</evidence>
<feature type="domain" description="Electron transfer flavoprotein alpha/beta-subunit N-terminal" evidence="9">
    <location>
        <begin position="3"/>
        <end position="184"/>
    </location>
</feature>
<dbReference type="AlphaFoldDB" id="A0A1N6I7P4"/>
<evidence type="ECO:0000256" key="5">
    <source>
        <dbReference type="ARBA" id="ARBA00025649"/>
    </source>
</evidence>
<dbReference type="Proteomes" id="UP000185151">
    <property type="component" value="Unassembled WGS sequence"/>
</dbReference>
<evidence type="ECO:0000256" key="7">
    <source>
        <dbReference type="ARBA" id="ARBA00079299"/>
    </source>
</evidence>
<feature type="binding site" evidence="8">
    <location>
        <position position="206"/>
    </location>
    <ligand>
        <name>FAD</name>
        <dbReference type="ChEBI" id="CHEBI:57692"/>
    </ligand>
</feature>
<dbReference type="OrthoDB" id="9770286at2"/>
<evidence type="ECO:0000256" key="4">
    <source>
        <dbReference type="ARBA" id="ARBA00022982"/>
    </source>
</evidence>
<keyword evidence="2" id="KW-0285">Flavoprotein</keyword>
<evidence type="ECO:0000256" key="2">
    <source>
        <dbReference type="ARBA" id="ARBA00022630"/>
    </source>
</evidence>
<evidence type="ECO:0000313" key="11">
    <source>
        <dbReference type="Proteomes" id="UP000185151"/>
    </source>
</evidence>
<keyword evidence="11" id="KW-1185">Reference proteome</keyword>
<keyword evidence="3 8" id="KW-0274">FAD</keyword>
<dbReference type="PANTHER" id="PTHR43153">
    <property type="entry name" value="ELECTRON TRANSFER FLAVOPROTEIN ALPHA"/>
    <property type="match status" value="1"/>
</dbReference>
<dbReference type="SUPFAM" id="SSF52402">
    <property type="entry name" value="Adenine nucleotide alpha hydrolases-like"/>
    <property type="match status" value="1"/>
</dbReference>
<dbReference type="PANTHER" id="PTHR43153:SF1">
    <property type="entry name" value="ELECTRON TRANSFER FLAVOPROTEIN SUBUNIT ALPHA, MITOCHONDRIAL"/>
    <property type="match status" value="1"/>
</dbReference>
<feature type="binding site" evidence="8">
    <location>
        <begin position="263"/>
        <end position="270"/>
    </location>
    <ligand>
        <name>FAD</name>
        <dbReference type="ChEBI" id="CHEBI:57692"/>
    </ligand>
</feature>
<evidence type="ECO:0000256" key="3">
    <source>
        <dbReference type="ARBA" id="ARBA00022827"/>
    </source>
</evidence>
<dbReference type="GO" id="GO:0050660">
    <property type="term" value="F:flavin adenine dinucleotide binding"/>
    <property type="evidence" value="ECO:0007669"/>
    <property type="project" value="InterPro"/>
</dbReference>
<evidence type="ECO:0000256" key="6">
    <source>
        <dbReference type="ARBA" id="ARBA00068674"/>
    </source>
</evidence>
<comment type="similarity">
    <text evidence="1">Belongs to the ETF alpha-subunit/FixB family.</text>
</comment>
<dbReference type="InterPro" id="IPR014730">
    <property type="entry name" value="ETF_a/b_N"/>
</dbReference>
<protein>
    <recommendedName>
        <fullName evidence="6">Electron transfer flavoprotein subunit alpha</fullName>
    </recommendedName>
    <alternativeName>
        <fullName evidence="7">Electron transfer flavoprotein large subunit</fullName>
    </alternativeName>
</protein>
<feature type="binding site" evidence="8">
    <location>
        <begin position="246"/>
        <end position="250"/>
    </location>
    <ligand>
        <name>FAD</name>
        <dbReference type="ChEBI" id="CHEBI:57692"/>
    </ligand>
</feature>
<dbReference type="GO" id="GO:0033539">
    <property type="term" value="P:fatty acid beta-oxidation using acyl-CoA dehydrogenase"/>
    <property type="evidence" value="ECO:0007669"/>
    <property type="project" value="TreeGrafter"/>
</dbReference>
<evidence type="ECO:0000256" key="1">
    <source>
        <dbReference type="ARBA" id="ARBA00005817"/>
    </source>
</evidence>
<keyword evidence="4" id="KW-0249">Electron transport</keyword>
<dbReference type="InterPro" id="IPR033947">
    <property type="entry name" value="ETF_alpha_N"/>
</dbReference>
<organism evidence="10 11">
    <name type="scientific">Paraburkholderia phenazinium</name>
    <dbReference type="NCBI Taxonomy" id="60549"/>
    <lineage>
        <taxon>Bacteria</taxon>
        <taxon>Pseudomonadati</taxon>
        <taxon>Pseudomonadota</taxon>
        <taxon>Betaproteobacteria</taxon>
        <taxon>Burkholderiales</taxon>
        <taxon>Burkholderiaceae</taxon>
        <taxon>Paraburkholderia</taxon>
    </lineage>
</organism>
<name>A0A1N6I7P4_9BURK</name>
<proteinExistence type="inferred from homology"/>
<dbReference type="InterPro" id="IPR029035">
    <property type="entry name" value="DHS-like_NAD/FAD-binding_dom"/>
</dbReference>